<evidence type="ECO:0000256" key="3">
    <source>
        <dbReference type="ARBA" id="ARBA00022801"/>
    </source>
</evidence>
<keyword evidence="3 6" id="KW-0378">Hydrolase</keyword>
<dbReference type="InterPro" id="IPR032466">
    <property type="entry name" value="Metal_Hydrolase"/>
</dbReference>
<dbReference type="PANTHER" id="PTHR11271:SF6">
    <property type="entry name" value="GUANINE DEAMINASE"/>
    <property type="match status" value="1"/>
</dbReference>
<feature type="domain" description="Amidohydrolase-related" evidence="5">
    <location>
        <begin position="57"/>
        <end position="383"/>
    </location>
</feature>
<dbReference type="GO" id="GO:0008892">
    <property type="term" value="F:guanine deaminase activity"/>
    <property type="evidence" value="ECO:0007669"/>
    <property type="project" value="UniProtKB-EC"/>
</dbReference>
<dbReference type="AlphaFoldDB" id="A0A087BZH4"/>
<comment type="cofactor">
    <cofactor evidence="1">
        <name>Zn(2+)</name>
        <dbReference type="ChEBI" id="CHEBI:29105"/>
    </cofactor>
</comment>
<dbReference type="EMBL" id="JGZE01000016">
    <property type="protein sequence ID" value="KFI76424.1"/>
    <property type="molecule type" value="Genomic_DNA"/>
</dbReference>
<protein>
    <submittedName>
        <fullName evidence="6">Putative guanine deaminase</fullName>
        <ecNumber evidence="6">3.5.4.3</ecNumber>
    </submittedName>
</protein>
<dbReference type="Gene3D" id="3.20.20.140">
    <property type="entry name" value="Metal-dependent hydrolases"/>
    <property type="match status" value="1"/>
</dbReference>
<dbReference type="GO" id="GO:0005829">
    <property type="term" value="C:cytosol"/>
    <property type="evidence" value="ECO:0007669"/>
    <property type="project" value="TreeGrafter"/>
</dbReference>
<accession>A0A087BZH4</accession>
<dbReference type="InterPro" id="IPR011059">
    <property type="entry name" value="Metal-dep_hydrolase_composite"/>
</dbReference>
<dbReference type="SUPFAM" id="SSF51338">
    <property type="entry name" value="Composite domain of metallo-dependent hydrolases"/>
    <property type="match status" value="1"/>
</dbReference>
<evidence type="ECO:0000256" key="1">
    <source>
        <dbReference type="ARBA" id="ARBA00001947"/>
    </source>
</evidence>
<dbReference type="STRING" id="1437603.GCA_000771525_00515"/>
<dbReference type="Proteomes" id="UP000029082">
    <property type="component" value="Unassembled WGS sequence"/>
</dbReference>
<name>A0A087BZH4_9BIFI</name>
<dbReference type="OrthoDB" id="3189065at2"/>
<evidence type="ECO:0000256" key="4">
    <source>
        <dbReference type="ARBA" id="ARBA00022833"/>
    </source>
</evidence>
<dbReference type="InterPro" id="IPR006680">
    <property type="entry name" value="Amidohydro-rel"/>
</dbReference>
<dbReference type="Pfam" id="PF01979">
    <property type="entry name" value="Amidohydro_1"/>
    <property type="match status" value="1"/>
</dbReference>
<gene>
    <name evidence="6" type="ORF">BMON_1723</name>
</gene>
<evidence type="ECO:0000313" key="7">
    <source>
        <dbReference type="Proteomes" id="UP000029082"/>
    </source>
</evidence>
<dbReference type="EC" id="3.5.4.3" evidence="6"/>
<dbReference type="Gene3D" id="2.30.40.10">
    <property type="entry name" value="Urease, subunit C, domain 1"/>
    <property type="match status" value="1"/>
</dbReference>
<evidence type="ECO:0000259" key="5">
    <source>
        <dbReference type="Pfam" id="PF01979"/>
    </source>
</evidence>
<dbReference type="SUPFAM" id="SSF51556">
    <property type="entry name" value="Metallo-dependent hydrolases"/>
    <property type="match status" value="1"/>
</dbReference>
<keyword evidence="2" id="KW-0479">Metal-binding</keyword>
<comment type="caution">
    <text evidence="6">The sequence shown here is derived from an EMBL/GenBank/DDBJ whole genome shotgun (WGS) entry which is preliminary data.</text>
</comment>
<keyword evidence="4" id="KW-0862">Zinc</keyword>
<reference evidence="6 7" key="1">
    <citation type="submission" date="2014-03" db="EMBL/GenBank/DDBJ databases">
        <title>Genomics of Bifidobacteria.</title>
        <authorList>
            <person name="Ventura M."/>
            <person name="Milani C."/>
            <person name="Lugli G.A."/>
        </authorList>
    </citation>
    <scope>NUCLEOTIDE SEQUENCE [LARGE SCALE GENOMIC DNA]</scope>
    <source>
        <strain evidence="6 7">DSM 21395</strain>
    </source>
</reference>
<dbReference type="GO" id="GO:0008270">
    <property type="term" value="F:zinc ion binding"/>
    <property type="evidence" value="ECO:0007669"/>
    <property type="project" value="TreeGrafter"/>
</dbReference>
<dbReference type="eggNOG" id="COG0402">
    <property type="taxonomic scope" value="Bacteria"/>
</dbReference>
<dbReference type="InterPro" id="IPR051607">
    <property type="entry name" value="Metallo-dep_hydrolases"/>
</dbReference>
<sequence>MLKAYRGDIIFTPTPQEFSVLEDGFVLVEDGTVKDVVGSLGAEYAEVPVIDRSGCLIIPGFNDLHVHAPQYPQAGLGFDCELLPWLDRYTFVDEARFADPDVAERWYRRFLVDLWQAGTLRFSAFATLHTASTWRLMELAQESGLRPLIGKVNMDRNAPDSLIESTAQSLADTETLIHRAAERTPNVGFIVTPRFVPSTTPELMEGLGELVAHYHLPVQSHLDENRSEVAWVRDLHPDIPTYAQVYEHYGLMPRGRTVMAHCIWLNDAERALLRDRQVTVAHCAQSNLNLQSGIMPARRYLDMGLQVALGSDVAAGHVLDMTRHIVMSIEASKALRFIPGHEDERPLRLAEAFYMATKQGGSFFGRVGSFESGYDFDALVVREGDNLLDLSVEERLERFLYAKGGAAIEERYVDGALVPRPFAEKE</sequence>
<keyword evidence="7" id="KW-1185">Reference proteome</keyword>
<dbReference type="PANTHER" id="PTHR11271">
    <property type="entry name" value="GUANINE DEAMINASE"/>
    <property type="match status" value="1"/>
</dbReference>
<dbReference type="GO" id="GO:0046098">
    <property type="term" value="P:guanine metabolic process"/>
    <property type="evidence" value="ECO:0007669"/>
    <property type="project" value="TreeGrafter"/>
</dbReference>
<dbReference type="RefSeq" id="WP_033513537.1">
    <property type="nucleotide sequence ID" value="NZ_JGZE01000016.1"/>
</dbReference>
<evidence type="ECO:0000313" key="6">
    <source>
        <dbReference type="EMBL" id="KFI76424.1"/>
    </source>
</evidence>
<proteinExistence type="predicted"/>
<evidence type="ECO:0000256" key="2">
    <source>
        <dbReference type="ARBA" id="ARBA00022723"/>
    </source>
</evidence>
<organism evidence="6 7">
    <name type="scientific">Bifidobacterium mongoliense DSM 21395</name>
    <dbReference type="NCBI Taxonomy" id="1437603"/>
    <lineage>
        <taxon>Bacteria</taxon>
        <taxon>Bacillati</taxon>
        <taxon>Actinomycetota</taxon>
        <taxon>Actinomycetes</taxon>
        <taxon>Bifidobacteriales</taxon>
        <taxon>Bifidobacteriaceae</taxon>
        <taxon>Bifidobacterium</taxon>
    </lineage>
</organism>